<proteinExistence type="predicted"/>
<dbReference type="PANTHER" id="PTHR43777">
    <property type="entry name" value="MOLYBDENUM COFACTOR CYTIDYLYLTRANSFERASE"/>
    <property type="match status" value="1"/>
</dbReference>
<dbReference type="Pfam" id="PF12804">
    <property type="entry name" value="NTP_transf_3"/>
    <property type="match status" value="1"/>
</dbReference>
<dbReference type="Proteomes" id="UP001501842">
    <property type="component" value="Unassembled WGS sequence"/>
</dbReference>
<dbReference type="InterPro" id="IPR029044">
    <property type="entry name" value="Nucleotide-diphossugar_trans"/>
</dbReference>
<dbReference type="InterPro" id="IPR025877">
    <property type="entry name" value="MobA-like_NTP_Trfase"/>
</dbReference>
<gene>
    <name evidence="2" type="ORF">GCM10010439_26850</name>
</gene>
<dbReference type="RefSeq" id="WP_344450672.1">
    <property type="nucleotide sequence ID" value="NZ_BAAATZ010000009.1"/>
</dbReference>
<dbReference type="CDD" id="cd04182">
    <property type="entry name" value="GT_2_like_f"/>
    <property type="match status" value="1"/>
</dbReference>
<dbReference type="PANTHER" id="PTHR43777:SF1">
    <property type="entry name" value="MOLYBDENUM COFACTOR CYTIDYLYLTRANSFERASE"/>
    <property type="match status" value="1"/>
</dbReference>
<comment type="caution">
    <text evidence="2">The sequence shown here is derived from an EMBL/GenBank/DDBJ whole genome shotgun (WGS) entry which is preliminary data.</text>
</comment>
<dbReference type="EMBL" id="BAAATZ010000009">
    <property type="protein sequence ID" value="GAA2725842.1"/>
    <property type="molecule type" value="Genomic_DNA"/>
</dbReference>
<sequence length="182" mass="18438">MSVCGLLLAAGGGRRYGMPKALAPTPGSPGELLVERGVRTLTEAGCSPVVVVLGAGAEKVPELPGTRVVVNPGWASGMGSSLRVGLAEAEGDAVVVLLVDMPGVTAEAVRRVSAGAGSSSLRAATYRGKRGHPVLLGRAHWDGVAELAVGDVGARPYFKAHTPEPVPCEDVADGRDLDVPDA</sequence>
<evidence type="ECO:0000259" key="1">
    <source>
        <dbReference type="Pfam" id="PF12804"/>
    </source>
</evidence>
<organism evidence="2 3">
    <name type="scientific">Actinocorallia aurantiaca</name>
    <dbReference type="NCBI Taxonomy" id="46204"/>
    <lineage>
        <taxon>Bacteria</taxon>
        <taxon>Bacillati</taxon>
        <taxon>Actinomycetota</taxon>
        <taxon>Actinomycetes</taxon>
        <taxon>Streptosporangiales</taxon>
        <taxon>Thermomonosporaceae</taxon>
        <taxon>Actinocorallia</taxon>
    </lineage>
</organism>
<keyword evidence="3" id="KW-1185">Reference proteome</keyword>
<evidence type="ECO:0000313" key="3">
    <source>
        <dbReference type="Proteomes" id="UP001501842"/>
    </source>
</evidence>
<evidence type="ECO:0000313" key="2">
    <source>
        <dbReference type="EMBL" id="GAA2725842.1"/>
    </source>
</evidence>
<dbReference type="Gene3D" id="3.90.550.10">
    <property type="entry name" value="Spore Coat Polysaccharide Biosynthesis Protein SpsA, Chain A"/>
    <property type="match status" value="1"/>
</dbReference>
<name>A0ABN3U911_9ACTN</name>
<dbReference type="SUPFAM" id="SSF53448">
    <property type="entry name" value="Nucleotide-diphospho-sugar transferases"/>
    <property type="match status" value="1"/>
</dbReference>
<accession>A0ABN3U911</accession>
<protein>
    <submittedName>
        <fullName evidence="2">Nucleotidyltransferase family protein</fullName>
    </submittedName>
</protein>
<reference evidence="2 3" key="1">
    <citation type="journal article" date="2019" name="Int. J. Syst. Evol. Microbiol.">
        <title>The Global Catalogue of Microorganisms (GCM) 10K type strain sequencing project: providing services to taxonomists for standard genome sequencing and annotation.</title>
        <authorList>
            <consortium name="The Broad Institute Genomics Platform"/>
            <consortium name="The Broad Institute Genome Sequencing Center for Infectious Disease"/>
            <person name="Wu L."/>
            <person name="Ma J."/>
        </authorList>
    </citation>
    <scope>NUCLEOTIDE SEQUENCE [LARGE SCALE GENOMIC DNA]</scope>
    <source>
        <strain evidence="2 3">JCM 8201</strain>
    </source>
</reference>
<feature type="domain" description="MobA-like NTP transferase" evidence="1">
    <location>
        <begin position="5"/>
        <end position="161"/>
    </location>
</feature>